<dbReference type="EMBL" id="MSCL01000001">
    <property type="protein sequence ID" value="PQJ74481.1"/>
    <property type="molecule type" value="Genomic_DNA"/>
</dbReference>
<feature type="non-terminal residue" evidence="2">
    <location>
        <position position="2006"/>
    </location>
</feature>
<dbReference type="Pfam" id="PF18911">
    <property type="entry name" value="PKD_4"/>
    <property type="match status" value="1"/>
</dbReference>
<feature type="domain" description="PKD" evidence="1">
    <location>
        <begin position="1926"/>
        <end position="1976"/>
    </location>
</feature>
<dbReference type="SUPFAM" id="SSF49299">
    <property type="entry name" value="PKD domain"/>
    <property type="match status" value="1"/>
</dbReference>
<sequence>MKNIEKNIMDKKRIKITALIASFFIYAGIFSQSPTSPALGFNVFVENNATLNTNESEGSIAIGGDLILRGNYRVSIHDCGEYTVGGLKIGLLVDGKIDFGASSNGQLYVNSNYYAKIGDGTGSKVWYTDQNNATSPIRITQTNNYNSSTRVMLQANATTLGNVSASNNPVIESNLIDFSAAFQAMRSSSSNIAQNVNNAQLTNPNGQTIPNTNLPNQVKINLQNGINYLNVTGADLNNVSVFTYNNQPSATKILVINVDASGTFNWNVWNQAGVGIQNAPYILYNFYNTTQLNINGNSTIEGTVFAPFADINKTVNQSNIEGQIIGKSIVHSGGEMHCAKFDTTIPPFTPDCGIEKTNGGGFSTKVTSVVNNGGSYTIEILVSHDGCGGPSCKELSHFSVKAAPGSYSNVSWAKVTGGNISGNIALSLGNNDPFDGFKLDNVSGIGDGQAGSFKMTYTLTSLQQQDFLAKAGNNYTQIASFSIADFQTIMNCQGPSCDTANNTTSNISISENETKTLIGNPAGGTWSIVSGGGTINGNIYTPADVNNNTDVTIRYTIAADGSCPATTSDVTFTVTPICTTASNTTTADAIIENETKTLIGSPAGGTWSIVSGGGTISGNTYTPADINNNTDVTIRYTIAADGSCPATTSDVTFTVTPVCENIAENTTSTASITEGETKELTSNTESAPSSTIEVNVDGFTLGQNPQPARVLQSGEVLRITGDGYYNGTITVRSGAHLVVCGSVTIYGSLAIDNGGHYWKTSSSGITGSFANNGTTHEGSTSCQSGTWSIVTGGGTINGNTYTPADVNTNTDVTIRYTIAADGSCPATTSDVTFTVTPICTTASNTTSADAIVENETKTLIGSPAGGTWSIVSGGGTINGNIYTPANITSNRNVKIRYTIAADGSCPATTSDVTFTVTPVCNVPTNTVPGNQTTTENIDRFSLNGVRVSDPLGNPLTVRVTVTNGTLSVIVRISGGRNLPTQNGPGDITITGSANEINGYLSTLSYTPNPNFSGTDTFTITSYANCNSAATDVDSFDIIVSPNCIIANNTTTTDSIDENQTKTLTATPAGGTWSIVTGGGTINGNIYTPADINSNTDVTIRYTIAADGSCPATTSDVTFTVTPVCTTASNTTSADAIVENETKTLIGSPAGGTWTIVSGGGTISGNTYTPTDVNTNTDVTIRYTIAADGSCPATTSDVTFTVTPIVNIPEVSQDFESGDRNIESANCWVFGGFSITSTDKINGNFSARSGAINSTKGSFFLKSPWVEFTNGDITFDIKLNNNDDQEYYVEISIYSFDPTHINGEGTLISSYTHTLQTPHSNVETVSYSVPSNIANDGNPYRIYLNVYNQNGNRNRRAIIDDWSIPGTNVSVPSNNCLPTNCVFATNNTTTSSIDENQTKSLTATPAGGTWSIVSGGGTINGNIYTPADINSNTDVTIRYTIATVGNCPATTSDVTFSVTPVCATATNSTSTVSINEYETKTLTASPAGGTWSIISGGGTIDGNIYTPANINTNTDVTIRYTIAADGSCGETTADVTFTVTPIISQPNETFFPLEPALCFNICVEKDLIVSDASVVGAVAVGGDLTINGDYSISTIECGCFEVENLKIGLIVNGRVKYPLDGTRNSGVVRIENANQYVKIGDDNNESISWFKDPQNAPAPIRITPSRTYDVNSYIQLTGTSPSLGVDANNNPIFEENLVDFGSMFQQLRTNSLSLSQNPHNSTLKDNNNNLISNVGLPASVQISFNDGVNYLNISGADLNAVQNFTAQNSTSTDRLLVINVDAPGDFDWNIWSQNGFAPQDATNIIYNFYNTTTLTILGTNSIFGTILAPNADIIRPAINQPKSGVSSKSNSANQGTILGQIVGKSLTQNSGTVDCSKFETSVSSLKSGTGTAPIAEFTVDNTTNCLEGNEFNFTNTSNTNGVLQPNDPITYLWNFGDGTTSTLMNPTKTYAGYGTFTVTLTATNTFGSNSTSTQVVVLQPINHPTVTQSVTNTGNGSITREFTITNA</sequence>
<evidence type="ECO:0000313" key="2">
    <source>
        <dbReference type="EMBL" id="PQJ74481.1"/>
    </source>
</evidence>
<dbReference type="InterPro" id="IPR026588">
    <property type="entry name" value="Choice_anch_A"/>
</dbReference>
<dbReference type="RefSeq" id="WP_105045628.1">
    <property type="nucleotide sequence ID" value="NZ_MSCL01000001.1"/>
</dbReference>
<keyword evidence="3" id="KW-1185">Reference proteome</keyword>
<gene>
    <name evidence="2" type="ORF">BTO13_04000</name>
</gene>
<dbReference type="InterPro" id="IPR000601">
    <property type="entry name" value="PKD_dom"/>
</dbReference>
<protein>
    <recommendedName>
        <fullName evidence="1">PKD domain-containing protein</fullName>
    </recommendedName>
</protein>
<reference evidence="2 3" key="1">
    <citation type="submission" date="2016-12" db="EMBL/GenBank/DDBJ databases">
        <title>Trade-off between light-utilization and light-protection in marine flavobacteria.</title>
        <authorList>
            <person name="Kumagai Y."/>
            <person name="Yoshizawa S."/>
            <person name="Kogure K."/>
            <person name="Iwasaki W."/>
        </authorList>
    </citation>
    <scope>NUCLEOTIDE SEQUENCE [LARGE SCALE GENOMIC DNA]</scope>
    <source>
        <strain evidence="2 3">KCTC 22729</strain>
    </source>
</reference>
<dbReference type="CDD" id="cd00146">
    <property type="entry name" value="PKD"/>
    <property type="match status" value="1"/>
</dbReference>
<organism evidence="2 3">
    <name type="scientific">Polaribacter gangjinensis</name>
    <dbReference type="NCBI Taxonomy" id="574710"/>
    <lineage>
        <taxon>Bacteria</taxon>
        <taxon>Pseudomonadati</taxon>
        <taxon>Bacteroidota</taxon>
        <taxon>Flavobacteriia</taxon>
        <taxon>Flavobacteriales</taxon>
        <taxon>Flavobacteriaceae</taxon>
    </lineage>
</organism>
<dbReference type="Pfam" id="PF20597">
    <property type="entry name" value="pAdhesive_15"/>
    <property type="match status" value="2"/>
</dbReference>
<dbReference type="Proteomes" id="UP000237608">
    <property type="component" value="Unassembled WGS sequence"/>
</dbReference>
<accession>A0A2S7WB47</accession>
<dbReference type="InterPro" id="IPR035986">
    <property type="entry name" value="PKD_dom_sf"/>
</dbReference>
<evidence type="ECO:0000259" key="1">
    <source>
        <dbReference type="PROSITE" id="PS50093"/>
    </source>
</evidence>
<dbReference type="OrthoDB" id="1212929at2"/>
<dbReference type="NCBIfam" id="TIGR04215">
    <property type="entry name" value="choice_anch_A"/>
    <property type="match status" value="2"/>
</dbReference>
<proteinExistence type="predicted"/>
<dbReference type="SMART" id="SM00089">
    <property type="entry name" value="PKD"/>
    <property type="match status" value="1"/>
</dbReference>
<comment type="caution">
    <text evidence="2">The sequence shown here is derived from an EMBL/GenBank/DDBJ whole genome shotgun (WGS) entry which is preliminary data.</text>
</comment>
<dbReference type="Gene3D" id="2.60.40.10">
    <property type="entry name" value="Immunoglobulins"/>
    <property type="match status" value="1"/>
</dbReference>
<dbReference type="PROSITE" id="PS50093">
    <property type="entry name" value="PKD"/>
    <property type="match status" value="1"/>
</dbReference>
<dbReference type="InterPro" id="IPR022409">
    <property type="entry name" value="PKD/Chitinase_dom"/>
</dbReference>
<evidence type="ECO:0000313" key="3">
    <source>
        <dbReference type="Proteomes" id="UP000237608"/>
    </source>
</evidence>
<name>A0A2S7WB47_9FLAO</name>
<dbReference type="InterPro" id="IPR013783">
    <property type="entry name" value="Ig-like_fold"/>
</dbReference>